<proteinExistence type="inferred from homology"/>
<evidence type="ECO:0000256" key="4">
    <source>
        <dbReference type="ARBA" id="ARBA00022692"/>
    </source>
</evidence>
<evidence type="ECO:0000256" key="5">
    <source>
        <dbReference type="ARBA" id="ARBA00022989"/>
    </source>
</evidence>
<comment type="similarity">
    <text evidence="2 7">Belongs to the purine-cytosine permease (2.A.39) family.</text>
</comment>
<dbReference type="GO" id="GO:0022857">
    <property type="term" value="F:transmembrane transporter activity"/>
    <property type="evidence" value="ECO:0007669"/>
    <property type="project" value="InterPro"/>
</dbReference>
<keyword evidence="3 7" id="KW-0813">Transport</keyword>
<evidence type="ECO:0000256" key="6">
    <source>
        <dbReference type="ARBA" id="ARBA00023136"/>
    </source>
</evidence>
<evidence type="ECO:0000256" key="7">
    <source>
        <dbReference type="PIRNR" id="PIRNR002744"/>
    </source>
</evidence>
<evidence type="ECO:0000256" key="3">
    <source>
        <dbReference type="ARBA" id="ARBA00022448"/>
    </source>
</evidence>
<organism evidence="8 9">
    <name type="scientific">Acinetobacter bereziniae</name>
    <name type="common">Acinetobacter genomosp. 10</name>
    <dbReference type="NCBI Taxonomy" id="106648"/>
    <lineage>
        <taxon>Bacteria</taxon>
        <taxon>Pseudomonadati</taxon>
        <taxon>Pseudomonadota</taxon>
        <taxon>Gammaproteobacteria</taxon>
        <taxon>Moraxellales</taxon>
        <taxon>Moraxellaceae</taxon>
        <taxon>Acinetobacter</taxon>
    </lineage>
</organism>
<dbReference type="AlphaFoldDB" id="A0A8I1ARH8"/>
<dbReference type="InterPro" id="IPR001248">
    <property type="entry name" value="Pur-cyt_permease"/>
</dbReference>
<protein>
    <submittedName>
        <fullName evidence="8">Cytosine permease</fullName>
    </submittedName>
</protein>
<dbReference type="PIRSF" id="PIRSF002744">
    <property type="entry name" value="Pur-cyt_permease"/>
    <property type="match status" value="1"/>
</dbReference>
<dbReference type="GO" id="GO:0005886">
    <property type="term" value="C:plasma membrane"/>
    <property type="evidence" value="ECO:0007669"/>
    <property type="project" value="TreeGrafter"/>
</dbReference>
<dbReference type="Proteomes" id="UP000644140">
    <property type="component" value="Chromosome"/>
</dbReference>
<evidence type="ECO:0000256" key="1">
    <source>
        <dbReference type="ARBA" id="ARBA00004141"/>
    </source>
</evidence>
<dbReference type="RefSeq" id="WP_151781212.1">
    <property type="nucleotide sequence ID" value="NZ_BKNL01000039.1"/>
</dbReference>
<sequence>MQEQPVHSIEQHTIQQIPLNERHGRPLDLFTLWFGGNLMLLTFVTGSLSVIIFQQSFISAILSTILGTLIGAIFAALHAAQGPQLGVPQMIQTKGQFGSLGALPILGIVVIMYVGFLASNITLAGQAINLLIPSFSQSFGILLAGIVAVTGAIVGYRLIHLFTKIIFVICGIGFVLAYIWVFIIYGLPLDFFERNSFSATGFLASLSIAALWQIAYAPYVSDASRYLPKETGARSAFWATYWGCSLGTIIPMSLGITIGLLTPNGDVISGLINYVPELGSGIIFILIIAIAAINSMNLYCGVLTLISFIQTLIPSFIPSAKGRVQISFVFIGIALWIGIKASSNFLPMFTNFIFLLIYVLIPWTAVNLVDYYWVRHGEYDVKSFFLQDGGKYGKFNILAVSAYIFGVVVQIPFIATELYTGSIAHVLNGADISWVVGLILTSIFYLVAIKLCGVQEYPSKSKN</sequence>
<evidence type="ECO:0000313" key="8">
    <source>
        <dbReference type="EMBL" id="UUN98717.1"/>
    </source>
</evidence>
<keyword evidence="5" id="KW-1133">Transmembrane helix</keyword>
<reference evidence="8" key="1">
    <citation type="submission" date="2022-02" db="EMBL/GenBank/DDBJ databases">
        <title>Characterization of Tn125 harboring carbapenem-resistant Acinetobacter bereziniae clinical isolates.</title>
        <authorList>
            <person name="Wong N.-K."/>
            <person name="Pan Q."/>
        </authorList>
    </citation>
    <scope>NUCLEOTIDE SEQUENCE</scope>
    <source>
        <strain evidence="8">GD03393</strain>
    </source>
</reference>
<comment type="subcellular location">
    <subcellularLocation>
        <location evidence="1">Membrane</location>
        <topology evidence="1">Multi-pass membrane protein</topology>
    </subcellularLocation>
</comment>
<dbReference type="PANTHER" id="PTHR31806">
    <property type="entry name" value="PURINE-CYTOSINE PERMEASE FCY2-RELATED"/>
    <property type="match status" value="1"/>
</dbReference>
<keyword evidence="6 7" id="KW-0472">Membrane</keyword>
<dbReference type="InterPro" id="IPR026030">
    <property type="entry name" value="Pur-cyt_permease_Fcy2/21/22"/>
</dbReference>
<evidence type="ECO:0000256" key="2">
    <source>
        <dbReference type="ARBA" id="ARBA00008974"/>
    </source>
</evidence>
<name>A0A8I1ARH8_ACIBZ</name>
<dbReference type="Pfam" id="PF02133">
    <property type="entry name" value="Transp_cyt_pur"/>
    <property type="match status" value="1"/>
</dbReference>
<dbReference type="EMBL" id="CP092085">
    <property type="protein sequence ID" value="UUN98717.1"/>
    <property type="molecule type" value="Genomic_DNA"/>
</dbReference>
<accession>A0A8I1ARH8</accession>
<gene>
    <name evidence="8" type="ORF">I9054_004480</name>
</gene>
<dbReference type="Gene3D" id="1.10.4160.10">
    <property type="entry name" value="Hydantoin permease"/>
    <property type="match status" value="1"/>
</dbReference>
<keyword evidence="4" id="KW-0812">Transmembrane</keyword>
<dbReference type="PANTHER" id="PTHR31806:SF1">
    <property type="entry name" value="PURINE-CYTOSINE PERMEASE FCY2-RELATED"/>
    <property type="match status" value="1"/>
</dbReference>
<evidence type="ECO:0000313" key="9">
    <source>
        <dbReference type="Proteomes" id="UP000644140"/>
    </source>
</evidence>